<sequence>MSHYGMCSAIARVCEVTTAGKRRSSFFRAGACLVAEHRHVRGCDRARAAHAADSPWALWQYAVFTLFRMTDGPRPA</sequence>
<dbReference type="EMBL" id="JAUSVF010000001">
    <property type="protein sequence ID" value="MDQ0318629.1"/>
    <property type="molecule type" value="Genomic_DNA"/>
</dbReference>
<keyword evidence="2" id="KW-1185">Reference proteome</keyword>
<dbReference type="Proteomes" id="UP001230207">
    <property type="component" value="Unassembled WGS sequence"/>
</dbReference>
<organism evidence="1 2">
    <name type="scientific">Pararhizobium capsulatum DSM 1112</name>
    <dbReference type="NCBI Taxonomy" id="1121113"/>
    <lineage>
        <taxon>Bacteria</taxon>
        <taxon>Pseudomonadati</taxon>
        <taxon>Pseudomonadota</taxon>
        <taxon>Alphaproteobacteria</taxon>
        <taxon>Hyphomicrobiales</taxon>
        <taxon>Rhizobiaceae</taxon>
        <taxon>Rhizobium/Agrobacterium group</taxon>
        <taxon>Pararhizobium</taxon>
    </lineage>
</organism>
<comment type="caution">
    <text evidence="1">The sequence shown here is derived from an EMBL/GenBank/DDBJ whole genome shotgun (WGS) entry which is preliminary data.</text>
</comment>
<proteinExistence type="predicted"/>
<evidence type="ECO:0000313" key="2">
    <source>
        <dbReference type="Proteomes" id="UP001230207"/>
    </source>
</evidence>
<protein>
    <submittedName>
        <fullName evidence="1">Uncharacterized protein</fullName>
    </submittedName>
</protein>
<gene>
    <name evidence="1" type="ORF">QO002_000767</name>
</gene>
<reference evidence="1 2" key="1">
    <citation type="submission" date="2023-07" db="EMBL/GenBank/DDBJ databases">
        <title>Genomic Encyclopedia of Type Strains, Phase IV (KMG-IV): sequencing the most valuable type-strain genomes for metagenomic binning, comparative biology and taxonomic classification.</title>
        <authorList>
            <person name="Goeker M."/>
        </authorList>
    </citation>
    <scope>NUCLEOTIDE SEQUENCE [LARGE SCALE GENOMIC DNA]</scope>
    <source>
        <strain evidence="1 2">DSM 1112</strain>
    </source>
</reference>
<evidence type="ECO:0000313" key="1">
    <source>
        <dbReference type="EMBL" id="MDQ0318629.1"/>
    </source>
</evidence>
<name>A0ABU0BK51_9HYPH</name>
<accession>A0ABU0BK51</accession>